<comment type="catalytic activity">
    <reaction evidence="13 14">
        <text>UDP-N-acetyl-alpha-D-muramate + L-alanine + ATP = UDP-N-acetyl-alpha-D-muramoyl-L-alanine + ADP + phosphate + H(+)</text>
        <dbReference type="Rhea" id="RHEA:23372"/>
        <dbReference type="ChEBI" id="CHEBI:15378"/>
        <dbReference type="ChEBI" id="CHEBI:30616"/>
        <dbReference type="ChEBI" id="CHEBI:43474"/>
        <dbReference type="ChEBI" id="CHEBI:57972"/>
        <dbReference type="ChEBI" id="CHEBI:70757"/>
        <dbReference type="ChEBI" id="CHEBI:83898"/>
        <dbReference type="ChEBI" id="CHEBI:456216"/>
        <dbReference type="EC" id="6.3.2.8"/>
    </reaction>
</comment>
<dbReference type="GO" id="GO:0071555">
    <property type="term" value="P:cell wall organization"/>
    <property type="evidence" value="ECO:0007669"/>
    <property type="project" value="UniProtKB-KW"/>
</dbReference>
<keyword evidence="8 14" id="KW-0067">ATP-binding</keyword>
<dbReference type="EC" id="6.3.2.8" evidence="3 14"/>
<keyword evidence="4 14" id="KW-0963">Cytoplasm</keyword>
<dbReference type="GO" id="GO:0009252">
    <property type="term" value="P:peptidoglycan biosynthetic process"/>
    <property type="evidence" value="ECO:0007669"/>
    <property type="project" value="UniProtKB-UniRule"/>
</dbReference>
<dbReference type="GO" id="GO:0008360">
    <property type="term" value="P:regulation of cell shape"/>
    <property type="evidence" value="ECO:0007669"/>
    <property type="project" value="UniProtKB-KW"/>
</dbReference>
<keyword evidence="19" id="KW-1185">Reference proteome</keyword>
<dbReference type="Pfam" id="PF02875">
    <property type="entry name" value="Mur_ligase_C"/>
    <property type="match status" value="1"/>
</dbReference>
<comment type="function">
    <text evidence="14">Cell wall formation.</text>
</comment>
<evidence type="ECO:0000256" key="4">
    <source>
        <dbReference type="ARBA" id="ARBA00022490"/>
    </source>
</evidence>
<comment type="pathway">
    <text evidence="2 14">Cell wall biogenesis; peptidoglycan biosynthesis.</text>
</comment>
<evidence type="ECO:0000256" key="13">
    <source>
        <dbReference type="ARBA" id="ARBA00047833"/>
    </source>
</evidence>
<feature type="domain" description="Mur ligase N-terminal catalytic" evidence="15">
    <location>
        <begin position="8"/>
        <end position="105"/>
    </location>
</feature>
<evidence type="ECO:0000256" key="7">
    <source>
        <dbReference type="ARBA" id="ARBA00022741"/>
    </source>
</evidence>
<dbReference type="GO" id="GO:0008763">
    <property type="term" value="F:UDP-N-acetylmuramate-L-alanine ligase activity"/>
    <property type="evidence" value="ECO:0007669"/>
    <property type="project" value="UniProtKB-UniRule"/>
</dbReference>
<feature type="binding site" evidence="14">
    <location>
        <begin position="114"/>
        <end position="120"/>
    </location>
    <ligand>
        <name>ATP</name>
        <dbReference type="ChEBI" id="CHEBI:30616"/>
    </ligand>
</feature>
<reference evidence="19" key="1">
    <citation type="submission" date="2016-04" db="EMBL/GenBank/DDBJ databases">
        <authorList>
            <person name="Chen L."/>
            <person name="Zhuang W."/>
            <person name="Wang G."/>
        </authorList>
    </citation>
    <scope>NUCLEOTIDE SEQUENCE [LARGE SCALE GENOMIC DNA]</scope>
    <source>
        <strain evidence="19">17621</strain>
    </source>
</reference>
<keyword evidence="7 14" id="KW-0547">Nucleotide-binding</keyword>
<evidence type="ECO:0000256" key="11">
    <source>
        <dbReference type="ARBA" id="ARBA00023306"/>
    </source>
</evidence>
<evidence type="ECO:0000313" key="19">
    <source>
        <dbReference type="Proteomes" id="UP000192610"/>
    </source>
</evidence>
<evidence type="ECO:0000256" key="8">
    <source>
        <dbReference type="ARBA" id="ARBA00022840"/>
    </source>
</evidence>
<dbReference type="SUPFAM" id="SSF53244">
    <property type="entry name" value="MurD-like peptide ligases, peptide-binding domain"/>
    <property type="match status" value="1"/>
</dbReference>
<dbReference type="InterPro" id="IPR000713">
    <property type="entry name" value="Mur_ligase_N"/>
</dbReference>
<keyword evidence="5 14" id="KW-0436">Ligase</keyword>
<dbReference type="Pfam" id="PF01225">
    <property type="entry name" value="Mur_ligase"/>
    <property type="match status" value="1"/>
</dbReference>
<evidence type="ECO:0000256" key="10">
    <source>
        <dbReference type="ARBA" id="ARBA00022984"/>
    </source>
</evidence>
<evidence type="ECO:0000256" key="6">
    <source>
        <dbReference type="ARBA" id="ARBA00022618"/>
    </source>
</evidence>
<dbReference type="GO" id="GO:0005737">
    <property type="term" value="C:cytoplasm"/>
    <property type="evidence" value="ECO:0007669"/>
    <property type="project" value="UniProtKB-SubCell"/>
</dbReference>
<dbReference type="STRING" id="354355.SAMN05660816_06324"/>
<dbReference type="GO" id="GO:0051301">
    <property type="term" value="P:cell division"/>
    <property type="evidence" value="ECO:0007669"/>
    <property type="project" value="UniProtKB-KW"/>
</dbReference>
<keyword evidence="12 14" id="KW-0961">Cell wall biogenesis/degradation</keyword>
<proteinExistence type="inferred from homology"/>
<evidence type="ECO:0000259" key="15">
    <source>
        <dbReference type="Pfam" id="PF01225"/>
    </source>
</evidence>
<accession>A0A1V9ENW7</accession>
<dbReference type="Pfam" id="PF08245">
    <property type="entry name" value="Mur_ligase_M"/>
    <property type="match status" value="1"/>
</dbReference>
<keyword evidence="10 14" id="KW-0573">Peptidoglycan synthesis</keyword>
<dbReference type="InterPro" id="IPR036615">
    <property type="entry name" value="Mur_ligase_C_dom_sf"/>
</dbReference>
<evidence type="ECO:0000259" key="16">
    <source>
        <dbReference type="Pfam" id="PF02875"/>
    </source>
</evidence>
<evidence type="ECO:0000313" key="18">
    <source>
        <dbReference type="EMBL" id="OQP47816.1"/>
    </source>
</evidence>
<dbReference type="UniPathway" id="UPA00219"/>
<comment type="subcellular location">
    <subcellularLocation>
        <location evidence="1 14">Cytoplasm</location>
    </subcellularLocation>
</comment>
<protein>
    <recommendedName>
        <fullName evidence="3 14">UDP-N-acetylmuramate--L-alanine ligase</fullName>
        <ecNumber evidence="3 14">6.3.2.8</ecNumber>
    </recommendedName>
    <alternativeName>
        <fullName evidence="14">UDP-N-acetylmuramoyl-L-alanine synthetase</fullName>
    </alternativeName>
</protein>
<dbReference type="Gene3D" id="3.40.1190.10">
    <property type="entry name" value="Mur-like, catalytic domain"/>
    <property type="match status" value="1"/>
</dbReference>
<dbReference type="InterPro" id="IPR050061">
    <property type="entry name" value="MurCDEF_pg_biosynth"/>
</dbReference>
<evidence type="ECO:0000256" key="9">
    <source>
        <dbReference type="ARBA" id="ARBA00022960"/>
    </source>
</evidence>
<dbReference type="PANTHER" id="PTHR43445:SF3">
    <property type="entry name" value="UDP-N-ACETYLMURAMATE--L-ALANINE LIGASE"/>
    <property type="match status" value="1"/>
</dbReference>
<evidence type="ECO:0000259" key="17">
    <source>
        <dbReference type="Pfam" id="PF08245"/>
    </source>
</evidence>
<evidence type="ECO:0000256" key="2">
    <source>
        <dbReference type="ARBA" id="ARBA00004752"/>
    </source>
</evidence>
<keyword evidence="6 14" id="KW-0132">Cell division</keyword>
<dbReference type="InterPro" id="IPR005758">
    <property type="entry name" value="UDP-N-AcMur_Ala_ligase_MurC"/>
</dbReference>
<evidence type="ECO:0000256" key="3">
    <source>
        <dbReference type="ARBA" id="ARBA00012211"/>
    </source>
</evidence>
<organism evidence="18 19">
    <name type="scientific">Niastella yeongjuensis</name>
    <dbReference type="NCBI Taxonomy" id="354355"/>
    <lineage>
        <taxon>Bacteria</taxon>
        <taxon>Pseudomonadati</taxon>
        <taxon>Bacteroidota</taxon>
        <taxon>Chitinophagia</taxon>
        <taxon>Chitinophagales</taxon>
        <taxon>Chitinophagaceae</taxon>
        <taxon>Niastella</taxon>
    </lineage>
</organism>
<gene>
    <name evidence="14" type="primary">murC</name>
    <name evidence="18" type="ORF">A4H97_30905</name>
</gene>
<comment type="caution">
    <text evidence="18">The sequence shown here is derived from an EMBL/GenBank/DDBJ whole genome shotgun (WGS) entry which is preliminary data.</text>
</comment>
<keyword evidence="11 14" id="KW-0131">Cell cycle</keyword>
<dbReference type="PANTHER" id="PTHR43445">
    <property type="entry name" value="UDP-N-ACETYLMURAMATE--L-ALANINE LIGASE-RELATED"/>
    <property type="match status" value="1"/>
</dbReference>
<feature type="domain" description="Mur ligase C-terminal" evidence="16">
    <location>
        <begin position="330"/>
        <end position="455"/>
    </location>
</feature>
<dbReference type="InterPro" id="IPR036565">
    <property type="entry name" value="Mur-like_cat_sf"/>
</dbReference>
<keyword evidence="9 14" id="KW-0133">Cell shape</keyword>
<dbReference type="AlphaFoldDB" id="A0A1V9ENW7"/>
<dbReference type="InterPro" id="IPR013221">
    <property type="entry name" value="Mur_ligase_cen"/>
</dbReference>
<dbReference type="Proteomes" id="UP000192610">
    <property type="component" value="Unassembled WGS sequence"/>
</dbReference>
<dbReference type="InterPro" id="IPR004101">
    <property type="entry name" value="Mur_ligase_C"/>
</dbReference>
<dbReference type="SUPFAM" id="SSF51984">
    <property type="entry name" value="MurCD N-terminal domain"/>
    <property type="match status" value="1"/>
</dbReference>
<evidence type="ECO:0000256" key="14">
    <source>
        <dbReference type="HAMAP-Rule" id="MF_00046"/>
    </source>
</evidence>
<evidence type="ECO:0000256" key="5">
    <source>
        <dbReference type="ARBA" id="ARBA00022598"/>
    </source>
</evidence>
<dbReference type="SUPFAM" id="SSF53623">
    <property type="entry name" value="MurD-like peptide ligases, catalytic domain"/>
    <property type="match status" value="1"/>
</dbReference>
<sequence length="471" mass="52368">MDIKDINKVYFLGIGGIGMSALARYFRFHGKEVSGYDKTETPLTKQLVSEGIPVHYDDNLELAPKDAQLVVYTPAVPKGHTEFMYYQQNNYPLLKRSEVLGAITRSSFNICVAGTHGKTTITTMVAHILRHSEYGCNAFLGGIAVNYNSNYWSNERDTCVVEADEYDRSFLRLTPDVAVISAMDPDHLDIYGTTAAMEEAFVEFAGKIKPGGLLISKYGLPRGNDLKAPNQLTYHLQNTQADIYASNIQMNHGTYVFDVQVKDWKLTNVVLNMGGLHNIENVIAAIAIAHHLGIADEKIKAAVEAFRGVRRRFEYILKSSTPLRQLAEEVGKGPIVFVDDYAHHPEELRALITGAKGLFGNMKCTVLFQPHLFTRTRDLAAEFAEVLDMADEVVLLPIYPARELPIAGVTSNTILDKMKNDHKQVLNKEQLLQWVKDKAATITGEGWLLITAGAGDIDTLVQPIKQIIETI</sequence>
<comment type="similarity">
    <text evidence="14">Belongs to the MurCDEF family.</text>
</comment>
<evidence type="ECO:0000256" key="12">
    <source>
        <dbReference type="ARBA" id="ARBA00023316"/>
    </source>
</evidence>
<dbReference type="Gene3D" id="3.40.50.720">
    <property type="entry name" value="NAD(P)-binding Rossmann-like Domain"/>
    <property type="match status" value="1"/>
</dbReference>
<dbReference type="NCBIfam" id="TIGR01082">
    <property type="entry name" value="murC"/>
    <property type="match status" value="1"/>
</dbReference>
<dbReference type="Gene3D" id="3.90.190.20">
    <property type="entry name" value="Mur ligase, C-terminal domain"/>
    <property type="match status" value="1"/>
</dbReference>
<dbReference type="GO" id="GO:0005524">
    <property type="term" value="F:ATP binding"/>
    <property type="evidence" value="ECO:0007669"/>
    <property type="project" value="UniProtKB-UniRule"/>
</dbReference>
<feature type="domain" description="Mur ligase central" evidence="17">
    <location>
        <begin position="112"/>
        <end position="289"/>
    </location>
</feature>
<dbReference type="HAMAP" id="MF_00046">
    <property type="entry name" value="MurC"/>
    <property type="match status" value="1"/>
</dbReference>
<dbReference type="EMBL" id="LVXG01000022">
    <property type="protein sequence ID" value="OQP47816.1"/>
    <property type="molecule type" value="Genomic_DNA"/>
</dbReference>
<name>A0A1V9ENW7_9BACT</name>
<evidence type="ECO:0000256" key="1">
    <source>
        <dbReference type="ARBA" id="ARBA00004496"/>
    </source>
</evidence>